<dbReference type="EMBL" id="FOTJ01000017">
    <property type="protein sequence ID" value="SFL54652.1"/>
    <property type="molecule type" value="Genomic_DNA"/>
</dbReference>
<reference evidence="2 3" key="1">
    <citation type="submission" date="2016-10" db="EMBL/GenBank/DDBJ databases">
        <authorList>
            <person name="de Groot N.N."/>
        </authorList>
    </citation>
    <scope>NUCLEOTIDE SEQUENCE [LARGE SCALE GENOMIC DNA]</scope>
    <source>
        <strain evidence="2 3">M79</strain>
    </source>
</reference>
<dbReference type="Gene3D" id="2.30.29.50">
    <property type="entry name" value="Bacterial Pleckstrin homology domain"/>
    <property type="match status" value="1"/>
</dbReference>
<feature type="domain" description="Bacterial Pleckstrin homology" evidence="1">
    <location>
        <begin position="5"/>
        <end position="121"/>
    </location>
</feature>
<dbReference type="Proteomes" id="UP000181969">
    <property type="component" value="Unassembled WGS sequence"/>
</dbReference>
<dbReference type="PANTHER" id="PTHR35796">
    <property type="entry name" value="HYPOTHETICAL CYTOSOLIC PROTEIN"/>
    <property type="match status" value="1"/>
</dbReference>
<protein>
    <submittedName>
        <fullName evidence="2">PH domain-containing protein</fullName>
    </submittedName>
</protein>
<proteinExistence type="predicted"/>
<dbReference type="PANTHER" id="PTHR35796:SF3">
    <property type="entry name" value="BHLH DOMAIN-CONTAINING PROTEIN"/>
    <property type="match status" value="1"/>
</dbReference>
<dbReference type="InterPro" id="IPR037063">
    <property type="entry name" value="PHb_sf"/>
</dbReference>
<evidence type="ECO:0000313" key="2">
    <source>
        <dbReference type="EMBL" id="SFL54652.1"/>
    </source>
</evidence>
<dbReference type="InterPro" id="IPR012544">
    <property type="entry name" value="PHb"/>
</dbReference>
<dbReference type="OrthoDB" id="9803613at2"/>
<dbReference type="RefSeq" id="WP_074751858.1">
    <property type="nucleotide sequence ID" value="NZ_FOTJ01000017.1"/>
</dbReference>
<gene>
    <name evidence="2" type="ORF">SAMN05216438_11722</name>
</gene>
<dbReference type="Pfam" id="PF08000">
    <property type="entry name" value="bPH_1"/>
    <property type="match status" value="1"/>
</dbReference>
<name>A0A1I4IJV8_9LACT</name>
<dbReference type="SUPFAM" id="SSF50729">
    <property type="entry name" value="PH domain-like"/>
    <property type="match status" value="1"/>
</dbReference>
<evidence type="ECO:0000313" key="3">
    <source>
        <dbReference type="Proteomes" id="UP000181969"/>
    </source>
</evidence>
<dbReference type="CDD" id="cd13225">
    <property type="entry name" value="PH-like_bacteria"/>
    <property type="match status" value="1"/>
</dbReference>
<dbReference type="AlphaFoldDB" id="A0A1I4IJV8"/>
<evidence type="ECO:0000259" key="1">
    <source>
        <dbReference type="Pfam" id="PF08000"/>
    </source>
</evidence>
<accession>A0A1I4IJV8</accession>
<organism evidence="2 3">
    <name type="scientific">Lactococcus garvieae</name>
    <dbReference type="NCBI Taxonomy" id="1363"/>
    <lineage>
        <taxon>Bacteria</taxon>
        <taxon>Bacillati</taxon>
        <taxon>Bacillota</taxon>
        <taxon>Bacilli</taxon>
        <taxon>Lactobacillales</taxon>
        <taxon>Streptococcaceae</taxon>
        <taxon>Lactococcus</taxon>
    </lineage>
</organism>
<sequence>MIDFNNAAFIKLKPANDDAFLDNISPIFVNGESVLGTYKGIRDGVVFTTHRIIAINVQGITGKKKDFTFLPYSKIQSFSIETAGTFDLDSELELWFSGLGKVKLEFSSRANVSEIAKIISERIL</sequence>